<dbReference type="PANTHER" id="PTHR12777">
    <property type="entry name" value="SMALL NUCLEAR RIBONUCLEOPROTEIN SM D2"/>
    <property type="match status" value="1"/>
</dbReference>
<keyword evidence="6" id="KW-0508">mRNA splicing</keyword>
<dbReference type="SUPFAM" id="SSF55120">
    <property type="entry name" value="Pseudouridine synthase"/>
    <property type="match status" value="1"/>
</dbReference>
<feature type="compositionally biased region" description="Low complexity" evidence="11">
    <location>
        <begin position="1317"/>
        <end position="1328"/>
    </location>
</feature>
<feature type="compositionally biased region" description="Low complexity" evidence="11">
    <location>
        <begin position="1269"/>
        <end position="1279"/>
    </location>
</feature>
<evidence type="ECO:0000256" key="10">
    <source>
        <dbReference type="SAM" id="Coils"/>
    </source>
</evidence>
<dbReference type="Proteomes" id="UP000186817">
    <property type="component" value="Unassembled WGS sequence"/>
</dbReference>
<dbReference type="Gene3D" id="3.30.2350.10">
    <property type="entry name" value="Pseudouridine synthase"/>
    <property type="match status" value="1"/>
</dbReference>
<evidence type="ECO:0000256" key="4">
    <source>
        <dbReference type="ARBA" id="ARBA00022490"/>
    </source>
</evidence>
<comment type="caution">
    <text evidence="14">The sequence shown here is derived from an EMBL/GenBank/DDBJ whole genome shotgun (WGS) entry which is preliminary data.</text>
</comment>
<dbReference type="InterPro" id="IPR010920">
    <property type="entry name" value="LSM_dom_sf"/>
</dbReference>
<evidence type="ECO:0000256" key="9">
    <source>
        <dbReference type="ARBA" id="ARBA00033125"/>
    </source>
</evidence>
<keyword evidence="5" id="KW-0507">mRNA processing</keyword>
<dbReference type="GO" id="GO:0005829">
    <property type="term" value="C:cytosol"/>
    <property type="evidence" value="ECO:0007669"/>
    <property type="project" value="UniProtKB-SubCell"/>
</dbReference>
<evidence type="ECO:0000256" key="2">
    <source>
        <dbReference type="ARBA" id="ARBA00004514"/>
    </source>
</evidence>
<evidence type="ECO:0000256" key="1">
    <source>
        <dbReference type="ARBA" id="ARBA00004123"/>
    </source>
</evidence>
<organism evidence="14 15">
    <name type="scientific">Symbiodinium microadriaticum</name>
    <name type="common">Dinoflagellate</name>
    <name type="synonym">Zooxanthella microadriatica</name>
    <dbReference type="NCBI Taxonomy" id="2951"/>
    <lineage>
        <taxon>Eukaryota</taxon>
        <taxon>Sar</taxon>
        <taxon>Alveolata</taxon>
        <taxon>Dinophyceae</taxon>
        <taxon>Suessiales</taxon>
        <taxon>Symbiodiniaceae</taxon>
        <taxon>Symbiodinium</taxon>
    </lineage>
</organism>
<dbReference type="GO" id="GO:0001522">
    <property type="term" value="P:pseudouridine synthesis"/>
    <property type="evidence" value="ECO:0007669"/>
    <property type="project" value="InterPro"/>
</dbReference>
<keyword evidence="4" id="KW-0963">Cytoplasm</keyword>
<feature type="transmembrane region" description="Helical" evidence="12">
    <location>
        <begin position="2314"/>
        <end position="2334"/>
    </location>
</feature>
<keyword evidence="7" id="KW-0539">Nucleus</keyword>
<feature type="region of interest" description="Disordered" evidence="11">
    <location>
        <begin position="1161"/>
        <end position="1426"/>
    </location>
</feature>
<keyword evidence="12" id="KW-0472">Membrane</keyword>
<feature type="transmembrane region" description="Helical" evidence="12">
    <location>
        <begin position="1993"/>
        <end position="2012"/>
    </location>
</feature>
<comment type="similarity">
    <text evidence="3">Belongs to the snRNP core protein family.</text>
</comment>
<evidence type="ECO:0000256" key="12">
    <source>
        <dbReference type="SAM" id="Phobius"/>
    </source>
</evidence>
<feature type="region of interest" description="Disordered" evidence="11">
    <location>
        <begin position="571"/>
        <end position="597"/>
    </location>
</feature>
<sequence>MVAREARPKVGDFSMQGIANLAALAVGDKLMSDGGRLLDRSPDAQIAFAVDLTAVLQSFRALPCPGLRQLGQNLDLTIVGSLSPPRSLGTLPDMPEFVFNDEEGDEEDFIEEAHSAREPLDVPSSGLILAAKTYDAYFDLLGQLACGNISRDYVVMLHGFLAASRGIFQVSLDKDVGATWSAKSAVLESGGKASSTRLPLGLDLAGRRVGGYVFAQQHQLLGCSSGYWHWFHYRQSWRQEQLVLTATSEMQFQLLSQHRPPTLYSMSNERPLTIVAMRIDSGRRHQSKLLTVTGAVYKAWVSTAIGEPPRVSALAIDTWTVYDGVDLPPWDQSPTLAKRIHGTVAARGALWHYGGSTFAKCGNLERGDFETMPSSSSEAGLRHVLTMATGGVPRNLLGLLLATVALTAQEVGEENLYCKCTWIDNWWFHLVEDLPRILGSPKDGDVMFVRDAAGNASRKSLPSWQLLEKLVLKERLCQHESSLLELLSVQSLCVPGALATDLLCTLYYSFAFRSTEQLLLLAARRARRMRLLFNQAKACLDATPWPFDIEDLEEFTRSWLEFEAEVWPPQGTPRVVDAPPPPRWTGRSKPKPRSSLPADLRRCIPLQRGSAASQSSMAAHCWARRATSMDSSCKDCCDPRFPRGRTECFGGVWTFEACCAPDDLTAGWGPPPKAVETLTSPESHSGPFRQLRELRRELRKARPSGPRTPGRRAENQGTANWDQLRQWVEAQLALPASEGGRQKLFPELDLLVSTRACVGPQMELPWFLLGGRAEDAGVELASRSGALCGPGMPVTGELVGGLHRLEAYGLELMAPCRVQNTSADGRCFCGAEPCTTWTEFGRQCCREDDGIVTAGWVLLEVLHHMDEVGRRDLLMPEVLPKYLSSTTHSLQCPLALAMPHSDSEVVNAWRERDEGQQLRRSSSAPGGSLPAMDLDAMTQEAVALFQAGDAQAALDLAVAFANDAEQLLGRTHPVHVNALATVAALAEQMGCSKEAQDLLEEAEALHEEHEMEQEYFELEAEMESGTSSEPEKPVRAPSPALSTHTGSRASGDIPQGHSDTEDEEAEAESIRRLTWEVKEFLKDGQPDLAAQLLAEAEAELVAGSGRSEGAGEQGKAAMKGLTRAALHTLWAAVLEEVGEKDKAAALYDEALLCLKEEAALISSESEEEEEDEAETPSLPSELRREPLLPLPVPTRERSSDSEKEDAKDKATIKTEDPRSPPSRERSDSRPSSLRERTAEEPPAAKVSLLPTPPLQQAPSEEARPERKAAASAPKPIPKAGVVNPLPPVIPRQVATPPSKPPAKPVEAPTEISEKSSEVAAVVEALAKAPEAEAKDPPSEAPAKSCTKGAEPDSRQPSAQSSRTTTPKAAAKRRPAPLAPKAPAKSAPNAVRVGGGFKVLAPNPPKAPTPPKAGRRPKAKAKTKVEEKDNFDVGPLSVLQKCVKDNSQVLINCRNNRKILARVKAFDRHSNMVLENAWRSNVREMWTETPHGGKKKAKPVNKDRFISKMFLRGAASSIAEEATVVEQDGPVEMVQELEQSAPPPQEELSHEQLKQRACQAMVTADHFLGLCRFERAADLLENQLEAISDESCPLCNSDLHVELLTKYGGILWWDGDGEGAIDAYTAADEVLAERMQAEKDLQLMRRRAQIWGLMAQVYRHAGRLGAAERRLAAATATLELMLSMPECASSAGSSDKPSFAASVQDLLRDTRAALGQVCVQKKDYDRAQELYLLAFSPEPRSGWHGVGLLTGELRTNIAHFARDALWLHRLFQGREPLESLSGGRTVEQVLTKHAATECIENDRCVKTGRQVIFSMEQFLEEVAFQDSILPKPPVFHAGHPGICIIKIYAHISAAQGSRHLQQHLKVAKKHRIPDEPCRELHEMVDGPIPQLPSEKFEVSADLTPDLLRGVPFHSCLSGTGGHWCHPDSSWRPKTSRQKVEQYDVFFSHDWQTGRWSKHLSLLVAFNGVPAATASWAASFAMGLFSCLGILPQSLNVWMPVWGYMVSLAIFFFWQHVRRLFLGPTFAFIDSICIPQDDEVLKARCIQGLGTFLARSEQLVVLWSPQYFRRLWCCYELTFFLLKKGKGNMIRFVPVQIGRICVCLFIGVLLFQVTLYVILSREGDAIVVTGIMSAVLLLQAIVILPVLQYTMTAMLKDLSQLPRQVSEFRVQASECTCCAQQHRHPVTHAPIACDRELIYESLRNTFGPSGGKMEEEAALDAFNGYVSETLAGSLDLHFRHHSMILRYALVTCATACGPWVSLTMTTACGYSMSGEDLLRWIGLLIYVDAGLLCVMRIALLIGHFGAFRMETYPGPVIVLSQVAMLGFSSAATFLPWPVAWALSVNGYPWIWTSVLAAMLCISCCFLWPAFNAPFGTPVSQPDLPSTTYGRETGSSGDEDERSTFEI</sequence>
<dbReference type="InterPro" id="IPR035897">
    <property type="entry name" value="Toll_tir_struct_dom_sf"/>
</dbReference>
<dbReference type="OrthoDB" id="437526at2759"/>
<protein>
    <recommendedName>
        <fullName evidence="9">snRNP core protein D2</fullName>
    </recommendedName>
</protein>
<gene>
    <name evidence="14" type="primary">smd2</name>
    <name evidence="14" type="ORF">AK812_SmicGene28597</name>
</gene>
<feature type="transmembrane region" description="Helical" evidence="12">
    <location>
        <begin position="2242"/>
        <end position="2258"/>
    </location>
</feature>
<feature type="compositionally biased region" description="Low complexity" evidence="11">
    <location>
        <begin position="1378"/>
        <end position="1387"/>
    </location>
</feature>
<feature type="domain" description="Sm" evidence="13">
    <location>
        <begin position="1436"/>
        <end position="1520"/>
    </location>
</feature>
<dbReference type="InterPro" id="IPR001163">
    <property type="entry name" value="Sm_dom_euk/arc"/>
</dbReference>
<feature type="compositionally biased region" description="Polar residues" evidence="11">
    <location>
        <begin position="2380"/>
        <end position="2393"/>
    </location>
</feature>
<feature type="coiled-coil region" evidence="10">
    <location>
        <begin position="992"/>
        <end position="1019"/>
    </location>
</feature>
<feature type="transmembrane region" description="Helical" evidence="12">
    <location>
        <begin position="2278"/>
        <end position="2302"/>
    </location>
</feature>
<keyword evidence="10" id="KW-0175">Coiled coil</keyword>
<dbReference type="Pfam" id="PF01423">
    <property type="entry name" value="LSM"/>
    <property type="match status" value="1"/>
</dbReference>
<dbReference type="CDD" id="cd01720">
    <property type="entry name" value="Sm_D2"/>
    <property type="match status" value="1"/>
</dbReference>
<dbReference type="Gene3D" id="2.30.30.100">
    <property type="match status" value="1"/>
</dbReference>
<feature type="transmembrane region" description="Helical" evidence="12">
    <location>
        <begin position="2346"/>
        <end position="2368"/>
    </location>
</feature>
<keyword evidence="12" id="KW-0812">Transmembrane</keyword>
<evidence type="ECO:0000256" key="7">
    <source>
        <dbReference type="ARBA" id="ARBA00023242"/>
    </source>
</evidence>
<dbReference type="SMART" id="SM00651">
    <property type="entry name" value="Sm"/>
    <property type="match status" value="1"/>
</dbReference>
<feature type="compositionally biased region" description="Basic and acidic residues" evidence="11">
    <location>
        <begin position="1194"/>
        <end position="1239"/>
    </location>
</feature>
<feature type="transmembrane region" description="Helical" evidence="12">
    <location>
        <begin position="2123"/>
        <end position="2145"/>
    </location>
</feature>
<evidence type="ECO:0000256" key="5">
    <source>
        <dbReference type="ARBA" id="ARBA00022664"/>
    </source>
</evidence>
<dbReference type="InterPro" id="IPR020103">
    <property type="entry name" value="PsdUridine_synth_cat_dom_sf"/>
</dbReference>
<feature type="region of interest" description="Disordered" evidence="11">
    <location>
        <begin position="2380"/>
        <end position="2404"/>
    </location>
</feature>
<keyword evidence="8 14" id="KW-0687">Ribonucleoprotein</keyword>
<dbReference type="EMBL" id="LSRX01000738">
    <property type="protein sequence ID" value="OLP89886.1"/>
    <property type="molecule type" value="Genomic_DNA"/>
</dbReference>
<accession>A0A1Q9D431</accession>
<evidence type="ECO:0000256" key="8">
    <source>
        <dbReference type="ARBA" id="ARBA00023274"/>
    </source>
</evidence>
<feature type="compositionally biased region" description="Acidic residues" evidence="11">
    <location>
        <begin position="1164"/>
        <end position="1174"/>
    </location>
</feature>
<dbReference type="Gene3D" id="1.25.40.10">
    <property type="entry name" value="Tetratricopeptide repeat domain"/>
    <property type="match status" value="1"/>
</dbReference>
<feature type="region of interest" description="Disordered" evidence="11">
    <location>
        <begin position="698"/>
        <end position="717"/>
    </location>
</feature>
<feature type="compositionally biased region" description="Basic residues" evidence="11">
    <location>
        <begin position="1412"/>
        <end position="1421"/>
    </location>
</feature>
<dbReference type="GO" id="GO:0008380">
    <property type="term" value="P:RNA splicing"/>
    <property type="evidence" value="ECO:0007669"/>
    <property type="project" value="UniProtKB-KW"/>
</dbReference>
<keyword evidence="15" id="KW-1185">Reference proteome</keyword>
<dbReference type="GO" id="GO:0009982">
    <property type="term" value="F:pseudouridine synthase activity"/>
    <property type="evidence" value="ECO:0007669"/>
    <property type="project" value="InterPro"/>
</dbReference>
<dbReference type="SUPFAM" id="SSF50182">
    <property type="entry name" value="Sm-like ribonucleoproteins"/>
    <property type="match status" value="1"/>
</dbReference>
<name>A0A1Q9D431_SYMMI</name>
<evidence type="ECO:0000256" key="11">
    <source>
        <dbReference type="SAM" id="MobiDB-lite"/>
    </source>
</evidence>
<keyword evidence="12" id="KW-1133">Transmembrane helix</keyword>
<dbReference type="InterPro" id="IPR027248">
    <property type="entry name" value="Sm_D2"/>
</dbReference>
<reference evidence="14 15" key="1">
    <citation type="submission" date="2016-02" db="EMBL/GenBank/DDBJ databases">
        <title>Genome analysis of coral dinoflagellate symbionts highlights evolutionary adaptations to a symbiotic lifestyle.</title>
        <authorList>
            <person name="Aranda M."/>
            <person name="Li Y."/>
            <person name="Liew Y.J."/>
            <person name="Baumgarten S."/>
            <person name="Simakov O."/>
            <person name="Wilson M."/>
            <person name="Piel J."/>
            <person name="Ashoor H."/>
            <person name="Bougouffa S."/>
            <person name="Bajic V.B."/>
            <person name="Ryu T."/>
            <person name="Ravasi T."/>
            <person name="Bayer T."/>
            <person name="Micklem G."/>
            <person name="Kim H."/>
            <person name="Bhak J."/>
            <person name="Lajeunesse T.C."/>
            <person name="Voolstra C.R."/>
        </authorList>
    </citation>
    <scope>NUCLEOTIDE SEQUENCE [LARGE SCALE GENOMIC DNA]</scope>
    <source>
        <strain evidence="14 15">CCMP2467</strain>
    </source>
</reference>
<dbReference type="GO" id="GO:0030532">
    <property type="term" value="C:small nuclear ribonucleoprotein complex"/>
    <property type="evidence" value="ECO:0007669"/>
    <property type="project" value="InterPro"/>
</dbReference>
<evidence type="ECO:0000259" key="13">
    <source>
        <dbReference type="SMART" id="SM00651"/>
    </source>
</evidence>
<evidence type="ECO:0000256" key="3">
    <source>
        <dbReference type="ARBA" id="ARBA00008146"/>
    </source>
</evidence>
<feature type="transmembrane region" description="Helical" evidence="12">
    <location>
        <begin position="2095"/>
        <end position="2117"/>
    </location>
</feature>
<evidence type="ECO:0000256" key="6">
    <source>
        <dbReference type="ARBA" id="ARBA00023187"/>
    </source>
</evidence>
<dbReference type="GO" id="GO:0003723">
    <property type="term" value="F:RNA binding"/>
    <property type="evidence" value="ECO:0007669"/>
    <property type="project" value="InterPro"/>
</dbReference>
<comment type="subcellular location">
    <subcellularLocation>
        <location evidence="2">Cytoplasm</location>
        <location evidence="2">Cytosol</location>
    </subcellularLocation>
    <subcellularLocation>
        <location evidence="1">Nucleus</location>
    </subcellularLocation>
</comment>
<evidence type="ECO:0000313" key="15">
    <source>
        <dbReference type="Proteomes" id="UP000186817"/>
    </source>
</evidence>
<dbReference type="GO" id="GO:0006397">
    <property type="term" value="P:mRNA processing"/>
    <property type="evidence" value="ECO:0007669"/>
    <property type="project" value="UniProtKB-KW"/>
</dbReference>
<proteinExistence type="inferred from homology"/>
<feature type="region of interest" description="Disordered" evidence="11">
    <location>
        <begin position="1019"/>
        <end position="1069"/>
    </location>
</feature>
<dbReference type="SUPFAM" id="SSF48452">
    <property type="entry name" value="TPR-like"/>
    <property type="match status" value="2"/>
</dbReference>
<dbReference type="SUPFAM" id="SSF52200">
    <property type="entry name" value="Toll/Interleukin receptor TIR domain"/>
    <property type="match status" value="1"/>
</dbReference>
<dbReference type="InterPro" id="IPR011990">
    <property type="entry name" value="TPR-like_helical_dom_sf"/>
</dbReference>
<evidence type="ECO:0000313" key="14">
    <source>
        <dbReference type="EMBL" id="OLP89886.1"/>
    </source>
</evidence>
<feature type="compositionally biased region" description="Pro residues" evidence="11">
    <location>
        <begin position="1401"/>
        <end position="1410"/>
    </location>
</feature>